<feature type="transmembrane region" description="Helical" evidence="2">
    <location>
        <begin position="139"/>
        <end position="165"/>
    </location>
</feature>
<dbReference type="Proteomes" id="UP000230407">
    <property type="component" value="Unassembled WGS sequence"/>
</dbReference>
<dbReference type="PANTHER" id="PTHR37305:SF1">
    <property type="entry name" value="MEMBRANE PROTEIN"/>
    <property type="match status" value="1"/>
</dbReference>
<feature type="transmembrane region" description="Helical" evidence="2">
    <location>
        <begin position="266"/>
        <end position="287"/>
    </location>
</feature>
<dbReference type="AlphaFoldDB" id="A0A2M8LX14"/>
<feature type="compositionally biased region" description="Low complexity" evidence="1">
    <location>
        <begin position="7"/>
        <end position="28"/>
    </location>
</feature>
<gene>
    <name evidence="3" type="ORF">CUT44_18545</name>
</gene>
<dbReference type="Pfam" id="PF12730">
    <property type="entry name" value="ABC2_membrane_4"/>
    <property type="match status" value="1"/>
</dbReference>
<evidence type="ECO:0000313" key="3">
    <source>
        <dbReference type="EMBL" id="PJE96492.1"/>
    </source>
</evidence>
<keyword evidence="2" id="KW-0812">Transmembrane</keyword>
<reference evidence="3 4" key="1">
    <citation type="submission" date="2017-11" db="EMBL/GenBank/DDBJ databases">
        <title>Streptomyces carmine sp. nov., a novel actinomycete isolated from Sophora alopecuroides in Xinjiang, China.</title>
        <authorList>
            <person name="Wang Y."/>
            <person name="Luo X."/>
            <person name="Wan C."/>
            <person name="Zhang L."/>
        </authorList>
    </citation>
    <scope>NUCLEOTIDE SEQUENCE [LARGE SCALE GENOMIC DNA]</scope>
    <source>
        <strain evidence="3 4">TRM SA0054</strain>
    </source>
</reference>
<evidence type="ECO:0000256" key="2">
    <source>
        <dbReference type="SAM" id="Phobius"/>
    </source>
</evidence>
<keyword evidence="4" id="KW-1185">Reference proteome</keyword>
<feature type="transmembrane region" description="Helical" evidence="2">
    <location>
        <begin position="185"/>
        <end position="209"/>
    </location>
</feature>
<dbReference type="RefSeq" id="WP_100202984.1">
    <property type="nucleotide sequence ID" value="NZ_PGGW01000058.1"/>
</dbReference>
<sequence>MTPPAAEPAATATTATATTAAPAGGSVTGPTAAPRVTFVHTLRAEWVKFRSLRSSWYTLACLFGVGLGITVLSMSSAGTQYADATAEERQDWDPTGLSLTTYIVAQLIIGVLGMLVVTSEYATGLMQTSLTATPRRHRLLAAKLAVATAVAVVAGQVLMFAAFLIGQALLRGQDVPSAELGDPGALSAVAGGGLYLAAIALLAAGLGTLMRATAGALTILVGIIFLVPGLAGLFPAWLEGLLGFWPTAGAAAVLTTVPDPDYPHPWLNLGGMCLGVAAVLAAAFVAFRHRDV</sequence>
<keyword evidence="2" id="KW-1133">Transmembrane helix</keyword>
<name>A0A2M8LX14_9ACTN</name>
<organism evidence="3 4">
    <name type="scientific">Streptomyces carminius</name>
    <dbReference type="NCBI Taxonomy" id="2665496"/>
    <lineage>
        <taxon>Bacteria</taxon>
        <taxon>Bacillati</taxon>
        <taxon>Actinomycetota</taxon>
        <taxon>Actinomycetes</taxon>
        <taxon>Kitasatosporales</taxon>
        <taxon>Streptomycetaceae</taxon>
        <taxon>Streptomyces</taxon>
    </lineage>
</organism>
<accession>A0A2M8LX14</accession>
<evidence type="ECO:0000313" key="4">
    <source>
        <dbReference type="Proteomes" id="UP000230407"/>
    </source>
</evidence>
<feature type="transmembrane region" description="Helical" evidence="2">
    <location>
        <begin position="216"/>
        <end position="238"/>
    </location>
</feature>
<proteinExistence type="predicted"/>
<evidence type="ECO:0000256" key="1">
    <source>
        <dbReference type="SAM" id="MobiDB-lite"/>
    </source>
</evidence>
<feature type="region of interest" description="Disordered" evidence="1">
    <location>
        <begin position="1"/>
        <end position="28"/>
    </location>
</feature>
<keyword evidence="2" id="KW-0472">Membrane</keyword>
<protein>
    <submittedName>
        <fullName evidence="3">ABC transporter permease</fullName>
    </submittedName>
</protein>
<feature type="transmembrane region" description="Helical" evidence="2">
    <location>
        <begin position="56"/>
        <end position="77"/>
    </location>
</feature>
<dbReference type="PANTHER" id="PTHR37305">
    <property type="entry name" value="INTEGRAL MEMBRANE PROTEIN-RELATED"/>
    <property type="match status" value="1"/>
</dbReference>
<comment type="caution">
    <text evidence="3">The sequence shown here is derived from an EMBL/GenBank/DDBJ whole genome shotgun (WGS) entry which is preliminary data.</text>
</comment>
<dbReference type="EMBL" id="PGGW01000058">
    <property type="protein sequence ID" value="PJE96492.1"/>
    <property type="molecule type" value="Genomic_DNA"/>
</dbReference>
<feature type="transmembrane region" description="Helical" evidence="2">
    <location>
        <begin position="97"/>
        <end position="118"/>
    </location>
</feature>